<dbReference type="OrthoDB" id="38361at2157"/>
<protein>
    <submittedName>
        <fullName evidence="2">Uncharacterized protein</fullName>
    </submittedName>
</protein>
<feature type="transmembrane region" description="Helical" evidence="1">
    <location>
        <begin position="12"/>
        <end position="34"/>
    </location>
</feature>
<keyword evidence="1" id="KW-0472">Membrane</keyword>
<proteinExistence type="predicted"/>
<accession>A0A1W6K2Y7</accession>
<dbReference type="STRING" id="282676.B6F84_13330"/>
<sequence>MYNKILISKLGLLWIISGILGGLGYIFATFYLMIKRKDSSRWLSLMFLLGPFGSIIIYFITRKEYEDLSLISLYLLIGFIIWIPIALILGLNPLYQMLGFAHGWLGD</sequence>
<evidence type="ECO:0000313" key="3">
    <source>
        <dbReference type="Proteomes" id="UP000193404"/>
    </source>
</evidence>
<dbReference type="RefSeq" id="WP_148692697.1">
    <property type="nucleotide sequence ID" value="NZ_CP020477.1"/>
</dbReference>
<dbReference type="KEGG" id="aman:B6F84_13330"/>
<dbReference type="Proteomes" id="UP000193404">
    <property type="component" value="Chromosome"/>
</dbReference>
<keyword evidence="1" id="KW-0812">Transmembrane</keyword>
<evidence type="ECO:0000256" key="1">
    <source>
        <dbReference type="SAM" id="Phobius"/>
    </source>
</evidence>
<feature type="transmembrane region" description="Helical" evidence="1">
    <location>
        <begin position="40"/>
        <end position="61"/>
    </location>
</feature>
<organism evidence="2 3">
    <name type="scientific">Acidianus manzaensis</name>
    <dbReference type="NCBI Taxonomy" id="282676"/>
    <lineage>
        <taxon>Archaea</taxon>
        <taxon>Thermoproteota</taxon>
        <taxon>Thermoprotei</taxon>
        <taxon>Sulfolobales</taxon>
        <taxon>Sulfolobaceae</taxon>
        <taxon>Acidianus</taxon>
    </lineage>
</organism>
<evidence type="ECO:0000313" key="2">
    <source>
        <dbReference type="EMBL" id="ARM76903.1"/>
    </source>
</evidence>
<dbReference type="EMBL" id="CP020477">
    <property type="protein sequence ID" value="ARM76903.1"/>
    <property type="molecule type" value="Genomic_DNA"/>
</dbReference>
<gene>
    <name evidence="2" type="ORF">B6F84_13330</name>
</gene>
<dbReference type="AlphaFoldDB" id="A0A1W6K2Y7"/>
<keyword evidence="3" id="KW-1185">Reference proteome</keyword>
<dbReference type="GeneID" id="41591922"/>
<feature type="transmembrane region" description="Helical" evidence="1">
    <location>
        <begin position="73"/>
        <end position="95"/>
    </location>
</feature>
<name>A0A1W6K2Y7_9CREN</name>
<reference evidence="2 3" key="1">
    <citation type="submission" date="2017-03" db="EMBL/GenBank/DDBJ databases">
        <title>Sulfur activation and transportation mechanism of thermophilic Archaea Acidianus manzaensis YN-25.</title>
        <authorList>
            <person name="Ma Y."/>
            <person name="Yang Y."/>
            <person name="Xia J."/>
        </authorList>
    </citation>
    <scope>NUCLEOTIDE SEQUENCE [LARGE SCALE GENOMIC DNA]</scope>
    <source>
        <strain evidence="2 3">YN-25</strain>
    </source>
</reference>
<keyword evidence="1" id="KW-1133">Transmembrane helix</keyword>